<dbReference type="RefSeq" id="WP_144360649.1">
    <property type="nucleotide sequence ID" value="NZ_VMNH01000034.1"/>
</dbReference>
<dbReference type="AlphaFoldDB" id="A0A557RTT1"/>
<evidence type="ECO:0000256" key="1">
    <source>
        <dbReference type="SAM" id="MobiDB-lite"/>
    </source>
</evidence>
<name>A0A557RTT1_9GAMM</name>
<proteinExistence type="predicted"/>
<organism evidence="2 3">
    <name type="scientific">Sedimenticola selenatireducens</name>
    <dbReference type="NCBI Taxonomy" id="191960"/>
    <lineage>
        <taxon>Bacteria</taxon>
        <taxon>Pseudomonadati</taxon>
        <taxon>Pseudomonadota</taxon>
        <taxon>Gammaproteobacteria</taxon>
        <taxon>Chromatiales</taxon>
        <taxon>Sedimenticolaceae</taxon>
        <taxon>Sedimenticola</taxon>
    </lineage>
</organism>
<accession>A0A557RTT1</accession>
<dbReference type="OrthoDB" id="9147962at2"/>
<feature type="region of interest" description="Disordered" evidence="1">
    <location>
        <begin position="111"/>
        <end position="140"/>
    </location>
</feature>
<sequence length="923" mass="102669">MVDLVDRASLAPLIAISRTDPDPDIRIAALEAATRLPLSDAAWRDLAVVIFKFIDKEASGTFTRKRLLTCAARIPLPTFQERLHTLASTGSQSDQAIIHQALHDNERSLHEEGIRQNSGLKKSHPSGPLRGNQPHISVKKTTRSIPRILLKTLKKANQHAAALTGHDTKSDWFGDEIIHSIRKQIVGKTIGTEWPVAKAVKKHLNTPKTALNDDQMVWVLSRGKPSHIIRQMTGLLTQDRPAKERQQLLKLLGKVGDNLSSGATHGQEAEKVTRHKIGRAGAIINGRPKMSARSAPSPIIDSPEPTSGNEPDFSTEMAEVDEMYEASEAEAPSPERLADQQSEQRRVHAQLRQANQRRHTFLAGVDNTIRCWIGLPDEASAAVAPAAIPEIPIPSQGLPLTAELCWRDQSDAQPLLLPPSRTARSGDCDLSIFIPEGERYVSAEIVFRYRGRAFEVVQVEAFVISQQETEQPHHSVQVKVISSRRQLIELPDSHPFDATLIWGRETANNTTSTKAASSLRIFGGQGGRRFELPGSVIALNWLNQSLFNTQKSLIRQRPDEADNAQNELDADSPELLALFRDMARHGATLFNELGAQQFTDPGERIQLLNREPQAYVPLEFIYDKGYPADDAVLCAGWQAALLSDEQHCPTCSQQTLTPEQRDWTPTICPLGFWSMQKIIERVDPGDADLKETSDGQSHPSLIRRSLPPIDSILFAASHRVPEAERLATEQALRQQFLHPQLVNNWEEWKSALRPATPPLLLVLPHHDVASALDFLEIGDAQLPVKQRRLSRAQITDRYVNPEGRDPGPILLLLGCRTGTSTEDGYVRLTRRFQQTKTSIVLGTMAQILGRHAAPVARELVTQLVETADPQADFGTLMRRVRRRMLARGYLMAFCLIALGDAEWRLTPRVKIQPTPTESDHVPH</sequence>
<protein>
    <recommendedName>
        <fullName evidence="4">CHAT domain-containing protein</fullName>
    </recommendedName>
</protein>
<feature type="region of interest" description="Disordered" evidence="1">
    <location>
        <begin position="288"/>
        <end position="313"/>
    </location>
</feature>
<evidence type="ECO:0008006" key="4">
    <source>
        <dbReference type="Google" id="ProtNLM"/>
    </source>
</evidence>
<dbReference type="Proteomes" id="UP000316649">
    <property type="component" value="Unassembled WGS sequence"/>
</dbReference>
<comment type="caution">
    <text evidence="2">The sequence shown here is derived from an EMBL/GenBank/DDBJ whole genome shotgun (WGS) entry which is preliminary data.</text>
</comment>
<gene>
    <name evidence="2" type="ORF">FHP88_18575</name>
</gene>
<evidence type="ECO:0000313" key="3">
    <source>
        <dbReference type="Proteomes" id="UP000316649"/>
    </source>
</evidence>
<feature type="region of interest" description="Disordered" evidence="1">
    <location>
        <begin position="325"/>
        <end position="351"/>
    </location>
</feature>
<keyword evidence="3" id="KW-1185">Reference proteome</keyword>
<evidence type="ECO:0000313" key="2">
    <source>
        <dbReference type="EMBL" id="TVO68576.1"/>
    </source>
</evidence>
<dbReference type="EMBL" id="VMNH01000034">
    <property type="protein sequence ID" value="TVO68576.1"/>
    <property type="molecule type" value="Genomic_DNA"/>
</dbReference>
<reference evidence="2 3" key="1">
    <citation type="submission" date="2019-07" db="EMBL/GenBank/DDBJ databases">
        <title>The pathways for chlorine oxyanion respiration interact through the shared metabolite chlorate.</title>
        <authorList>
            <person name="Barnum T.P."/>
            <person name="Cheng Y."/>
            <person name="Hill K.A."/>
            <person name="Lucas L.N."/>
            <person name="Carlson H.K."/>
            <person name="Coates J.D."/>
        </authorList>
    </citation>
    <scope>NUCLEOTIDE SEQUENCE [LARGE SCALE GENOMIC DNA]</scope>
    <source>
        <strain evidence="2 3">BK-1</strain>
    </source>
</reference>
<feature type="compositionally biased region" description="Basic and acidic residues" evidence="1">
    <location>
        <begin position="336"/>
        <end position="346"/>
    </location>
</feature>